<organism evidence="1 2">
    <name type="scientific">Acanthamoeba castellanii (strain ATCC 30010 / Neff)</name>
    <dbReference type="NCBI Taxonomy" id="1257118"/>
    <lineage>
        <taxon>Eukaryota</taxon>
        <taxon>Amoebozoa</taxon>
        <taxon>Discosea</taxon>
        <taxon>Longamoebia</taxon>
        <taxon>Centramoebida</taxon>
        <taxon>Acanthamoebidae</taxon>
        <taxon>Acanthamoeba</taxon>
    </lineage>
</organism>
<proteinExistence type="predicted"/>
<dbReference type="Proteomes" id="UP000011083">
    <property type="component" value="Unassembled WGS sequence"/>
</dbReference>
<evidence type="ECO:0000313" key="1">
    <source>
        <dbReference type="EMBL" id="ELR24693.1"/>
    </source>
</evidence>
<protein>
    <submittedName>
        <fullName evidence="1">Uncharacterized protein</fullName>
    </submittedName>
</protein>
<dbReference type="AlphaFoldDB" id="L8HJ27"/>
<dbReference type="GeneID" id="14925718"/>
<gene>
    <name evidence="1" type="ORF">ACA1_173210</name>
</gene>
<keyword evidence="2" id="KW-1185">Reference proteome</keyword>
<dbReference type="RefSeq" id="XP_004356593.1">
    <property type="nucleotide sequence ID" value="XM_004356540.1"/>
</dbReference>
<dbReference type="EMBL" id="KB007811">
    <property type="protein sequence ID" value="ELR24693.1"/>
    <property type="molecule type" value="Genomic_DNA"/>
</dbReference>
<evidence type="ECO:0000313" key="2">
    <source>
        <dbReference type="Proteomes" id="UP000011083"/>
    </source>
</evidence>
<dbReference type="KEGG" id="acan:ACA1_173210"/>
<reference evidence="1 2" key="1">
    <citation type="journal article" date="2013" name="Genome Biol.">
        <title>Genome of Acanthamoeba castellanii highlights extensive lateral gene transfer and early evolution of tyrosine kinase signaling.</title>
        <authorList>
            <person name="Clarke M."/>
            <person name="Lohan A.J."/>
            <person name="Liu B."/>
            <person name="Lagkouvardos I."/>
            <person name="Roy S."/>
            <person name="Zafar N."/>
            <person name="Bertelli C."/>
            <person name="Schilde C."/>
            <person name="Kianianmomeni A."/>
            <person name="Burglin T.R."/>
            <person name="Frech C."/>
            <person name="Turcotte B."/>
            <person name="Kopec K.O."/>
            <person name="Synnott J.M."/>
            <person name="Choo C."/>
            <person name="Paponov I."/>
            <person name="Finkler A."/>
            <person name="Soon Heng Tan C."/>
            <person name="Hutchins A.P."/>
            <person name="Weinmeier T."/>
            <person name="Rattei T."/>
            <person name="Chu J.S."/>
            <person name="Gimenez G."/>
            <person name="Irimia M."/>
            <person name="Rigden D.J."/>
            <person name="Fitzpatrick D.A."/>
            <person name="Lorenzo-Morales J."/>
            <person name="Bateman A."/>
            <person name="Chiu C.H."/>
            <person name="Tang P."/>
            <person name="Hegemann P."/>
            <person name="Fromm H."/>
            <person name="Raoult D."/>
            <person name="Greub G."/>
            <person name="Miranda-Saavedra D."/>
            <person name="Chen N."/>
            <person name="Nash P."/>
            <person name="Ginger M.L."/>
            <person name="Horn M."/>
            <person name="Schaap P."/>
            <person name="Caler L."/>
            <person name="Loftus B."/>
        </authorList>
    </citation>
    <scope>NUCLEOTIDE SEQUENCE [LARGE SCALE GENOMIC DNA]</scope>
    <source>
        <strain evidence="1 2">Neff</strain>
    </source>
</reference>
<dbReference type="VEuPathDB" id="AmoebaDB:ACA1_173210"/>
<accession>L8HJ27</accession>
<sequence>MASKNQKKRTATFSKWNSTSLEFVVGSLSAFDSESAQFYSLVGSGGGPPVALVTVSAKSGEVENAVYFRNRAQPAGLFVF</sequence>
<name>L8HJ27_ACACF</name>